<evidence type="ECO:0000313" key="7">
    <source>
        <dbReference type="Proteomes" id="UP001162734"/>
    </source>
</evidence>
<feature type="domain" description="ABC transporter" evidence="5">
    <location>
        <begin position="6"/>
        <end position="245"/>
    </location>
</feature>
<keyword evidence="1" id="KW-0813">Transport</keyword>
<dbReference type="InterPro" id="IPR003593">
    <property type="entry name" value="AAA+_ATPase"/>
</dbReference>
<keyword evidence="7" id="KW-1185">Reference proteome</keyword>
<dbReference type="PROSITE" id="PS00211">
    <property type="entry name" value="ABC_TRANSPORTER_1"/>
    <property type="match status" value="1"/>
</dbReference>
<keyword evidence="2" id="KW-0547">Nucleotide-binding</keyword>
<evidence type="ECO:0000256" key="1">
    <source>
        <dbReference type="ARBA" id="ARBA00022448"/>
    </source>
</evidence>
<organism evidence="6 7">
    <name type="scientific">Anaeromyxobacter paludicola</name>
    <dbReference type="NCBI Taxonomy" id="2918171"/>
    <lineage>
        <taxon>Bacteria</taxon>
        <taxon>Pseudomonadati</taxon>
        <taxon>Myxococcota</taxon>
        <taxon>Myxococcia</taxon>
        <taxon>Myxococcales</taxon>
        <taxon>Cystobacterineae</taxon>
        <taxon>Anaeromyxobacteraceae</taxon>
        <taxon>Anaeromyxobacter</taxon>
    </lineage>
</organism>
<evidence type="ECO:0000259" key="5">
    <source>
        <dbReference type="PROSITE" id="PS50893"/>
    </source>
</evidence>
<accession>A0ABM7X5H8</accession>
<evidence type="ECO:0000256" key="2">
    <source>
        <dbReference type="ARBA" id="ARBA00022741"/>
    </source>
</evidence>
<feature type="region of interest" description="Disordered" evidence="4">
    <location>
        <begin position="228"/>
        <end position="252"/>
    </location>
</feature>
<reference evidence="7" key="1">
    <citation type="journal article" date="2022" name="Int. J. Syst. Evol. Microbiol.">
        <title>Anaeromyxobacter oryzae sp. nov., Anaeromyxobacter diazotrophicus sp. nov. and Anaeromyxobacter paludicola sp. nov., isolated from paddy soils.</title>
        <authorList>
            <person name="Itoh H."/>
            <person name="Xu Z."/>
            <person name="Mise K."/>
            <person name="Masuda Y."/>
            <person name="Ushijima N."/>
            <person name="Hayakawa C."/>
            <person name="Shiratori Y."/>
            <person name="Senoo K."/>
        </authorList>
    </citation>
    <scope>NUCLEOTIDE SEQUENCE [LARGE SCALE GENOMIC DNA]</scope>
    <source>
        <strain evidence="7">Red630</strain>
    </source>
</reference>
<dbReference type="InterPro" id="IPR017871">
    <property type="entry name" value="ABC_transporter-like_CS"/>
</dbReference>
<dbReference type="Gene3D" id="3.40.50.300">
    <property type="entry name" value="P-loop containing nucleotide triphosphate hydrolases"/>
    <property type="match status" value="1"/>
</dbReference>
<dbReference type="RefSeq" id="WP_248343677.1">
    <property type="nucleotide sequence ID" value="NZ_AP025592.1"/>
</dbReference>
<dbReference type="EMBL" id="AP025592">
    <property type="protein sequence ID" value="BDG07068.1"/>
    <property type="molecule type" value="Genomic_DNA"/>
</dbReference>
<dbReference type="Proteomes" id="UP001162734">
    <property type="component" value="Chromosome"/>
</dbReference>
<dbReference type="PANTHER" id="PTHR24220">
    <property type="entry name" value="IMPORT ATP-BINDING PROTEIN"/>
    <property type="match status" value="1"/>
</dbReference>
<evidence type="ECO:0000256" key="3">
    <source>
        <dbReference type="ARBA" id="ARBA00022840"/>
    </source>
</evidence>
<protein>
    <submittedName>
        <fullName evidence="6">ABC transporter ATP-binding protein</fullName>
    </submittedName>
</protein>
<keyword evidence="3 6" id="KW-0067">ATP-binding</keyword>
<dbReference type="CDD" id="cd03255">
    <property type="entry name" value="ABC_MJ0796_LolCDE_FtsE"/>
    <property type="match status" value="1"/>
</dbReference>
<dbReference type="Pfam" id="PF00005">
    <property type="entry name" value="ABC_tran"/>
    <property type="match status" value="1"/>
</dbReference>
<gene>
    <name evidence="6" type="ORF">AMPC_01810</name>
</gene>
<dbReference type="InterPro" id="IPR015854">
    <property type="entry name" value="ABC_transpr_LolD-like"/>
</dbReference>
<dbReference type="SMART" id="SM00382">
    <property type="entry name" value="AAA"/>
    <property type="match status" value="1"/>
</dbReference>
<dbReference type="SUPFAM" id="SSF52540">
    <property type="entry name" value="P-loop containing nucleoside triphosphate hydrolases"/>
    <property type="match status" value="1"/>
</dbReference>
<proteinExistence type="predicted"/>
<dbReference type="InterPro" id="IPR017911">
    <property type="entry name" value="MacB-like_ATP-bd"/>
</dbReference>
<dbReference type="GO" id="GO:0005524">
    <property type="term" value="F:ATP binding"/>
    <property type="evidence" value="ECO:0007669"/>
    <property type="project" value="UniProtKB-KW"/>
</dbReference>
<dbReference type="PROSITE" id="PS50893">
    <property type="entry name" value="ABC_TRANSPORTER_2"/>
    <property type="match status" value="1"/>
</dbReference>
<name>A0ABM7X5H8_9BACT</name>
<dbReference type="InterPro" id="IPR003439">
    <property type="entry name" value="ABC_transporter-like_ATP-bd"/>
</dbReference>
<evidence type="ECO:0000256" key="4">
    <source>
        <dbReference type="SAM" id="MobiDB-lite"/>
    </source>
</evidence>
<evidence type="ECO:0000313" key="6">
    <source>
        <dbReference type="EMBL" id="BDG07068.1"/>
    </source>
</evidence>
<sequence>MTEPVLLARGVSKVFAQGRVEVRALRGVDLEVSEGEFLALVGPSGSGKTTFLNLAGALDVPTEGELRVLGRRVAALSRRERAELRLHALGFVFQAYNLVPVLTARENVEFVLELQGVPGAERRARAEAVLAELGLAELSHRRPGELSGGQQQRVAVARAVAARPRLVLADEPTANLDGENAESLMHLMRALRDAHGMTFVFSTHDPRVVKHAGRVVTLVDGRVARDEPHEVEQEYELPAGSGPVAGRQGSRS</sequence>
<dbReference type="InterPro" id="IPR027417">
    <property type="entry name" value="P-loop_NTPase"/>
</dbReference>